<comment type="caution">
    <text evidence="8">The sequence shown here is derived from an EMBL/GenBank/DDBJ whole genome shotgun (WGS) entry which is preliminary data.</text>
</comment>
<evidence type="ECO:0000259" key="7">
    <source>
        <dbReference type="PROSITE" id="PS50863"/>
    </source>
</evidence>
<dbReference type="GO" id="GO:0003700">
    <property type="term" value="F:DNA-binding transcription factor activity"/>
    <property type="evidence" value="ECO:0007669"/>
    <property type="project" value="InterPro"/>
</dbReference>
<dbReference type="Pfam" id="PF02362">
    <property type="entry name" value="B3"/>
    <property type="match status" value="1"/>
</dbReference>
<keyword evidence="4" id="KW-0804">Transcription</keyword>
<feature type="region of interest" description="Disordered" evidence="6">
    <location>
        <begin position="461"/>
        <end position="491"/>
    </location>
</feature>
<dbReference type="InterPro" id="IPR044800">
    <property type="entry name" value="LEC2-like"/>
</dbReference>
<dbReference type="AlphaFoldDB" id="A0AAP0RCJ4"/>
<feature type="region of interest" description="Disordered" evidence="6">
    <location>
        <begin position="1"/>
        <end position="29"/>
    </location>
</feature>
<proteinExistence type="predicted"/>
<keyword evidence="3" id="KW-0238">DNA-binding</keyword>
<reference evidence="8 9" key="1">
    <citation type="journal article" date="2024" name="Plant J.">
        <title>Genome sequences and population genomics reveal climatic adaptation and genomic divergence between two closely related sweetgum species.</title>
        <authorList>
            <person name="Xu W.Q."/>
            <person name="Ren C.Q."/>
            <person name="Zhang X.Y."/>
            <person name="Comes H.P."/>
            <person name="Liu X.H."/>
            <person name="Li Y.G."/>
            <person name="Kettle C.J."/>
            <person name="Jalonen R."/>
            <person name="Gaisberger H."/>
            <person name="Ma Y.Z."/>
            <person name="Qiu Y.X."/>
        </authorList>
    </citation>
    <scope>NUCLEOTIDE SEQUENCE [LARGE SCALE GENOMIC DNA]</scope>
    <source>
        <strain evidence="8">Hangzhou</strain>
    </source>
</reference>
<protein>
    <recommendedName>
        <fullName evidence="7">TF-B3 domain-containing protein</fullName>
    </recommendedName>
</protein>
<evidence type="ECO:0000256" key="3">
    <source>
        <dbReference type="ARBA" id="ARBA00023125"/>
    </source>
</evidence>
<evidence type="ECO:0000256" key="1">
    <source>
        <dbReference type="ARBA" id="ARBA00004123"/>
    </source>
</evidence>
<gene>
    <name evidence="8" type="ORF">L1049_022516</name>
</gene>
<dbReference type="PANTHER" id="PTHR31140:SF90">
    <property type="entry name" value="B3 DOMAIN-CONTAINING TRANSCRIPTION FACTOR LEC2"/>
    <property type="match status" value="1"/>
</dbReference>
<accession>A0AAP0RCJ4</accession>
<keyword evidence="5" id="KW-0539">Nucleus</keyword>
<evidence type="ECO:0000256" key="4">
    <source>
        <dbReference type="ARBA" id="ARBA00023163"/>
    </source>
</evidence>
<dbReference type="GO" id="GO:0003677">
    <property type="term" value="F:DNA binding"/>
    <property type="evidence" value="ECO:0007669"/>
    <property type="project" value="UniProtKB-KW"/>
</dbReference>
<dbReference type="GO" id="GO:0005634">
    <property type="term" value="C:nucleus"/>
    <property type="evidence" value="ECO:0007669"/>
    <property type="project" value="UniProtKB-SubCell"/>
</dbReference>
<keyword evidence="2" id="KW-0805">Transcription regulation</keyword>
<feature type="compositionally biased region" description="Polar residues" evidence="6">
    <location>
        <begin position="1"/>
        <end position="10"/>
    </location>
</feature>
<dbReference type="Gene3D" id="2.40.330.10">
    <property type="entry name" value="DNA-binding pseudobarrel domain"/>
    <property type="match status" value="1"/>
</dbReference>
<name>A0AAP0RCJ4_LIQFO</name>
<organism evidence="8 9">
    <name type="scientific">Liquidambar formosana</name>
    <name type="common">Formosan gum</name>
    <dbReference type="NCBI Taxonomy" id="63359"/>
    <lineage>
        <taxon>Eukaryota</taxon>
        <taxon>Viridiplantae</taxon>
        <taxon>Streptophyta</taxon>
        <taxon>Embryophyta</taxon>
        <taxon>Tracheophyta</taxon>
        <taxon>Spermatophyta</taxon>
        <taxon>Magnoliopsida</taxon>
        <taxon>eudicotyledons</taxon>
        <taxon>Gunneridae</taxon>
        <taxon>Pentapetalae</taxon>
        <taxon>Saxifragales</taxon>
        <taxon>Altingiaceae</taxon>
        <taxon>Liquidambar</taxon>
    </lineage>
</organism>
<sequence>MRSASANSELSDNEDVEEKPKINGQVGLGKVSGTKASVPSLVSVTAATVEACSMNFVQSLAAPAVPTVPVFQSQPGFVPFGTEHMPVFHGVNSPWCSQVVGSPYQFHCFPYSNMCVPGAAPPNLKRKIEVPGNSYNPLPMGTFFGHHMPGGFYQDSVFHASLMPVRAVFQNPFFSTPLRGPPLNFNFSASLNLEPIKSQEMNVVTASQDSQAVTSSGFSSSASTHKRKVVRPSCSSTLSMTVSSDGREIANMGASDKHELPPLRVNKVSNTRLADFPNSSDTLRTACSPMNTYRPEDEKEIEGKGWLLLVRKELRNTDVGNLGRIVLPKKEAEANLPPLVAKDGLVLRMEDTIFSVNWKFKYRYWPNNRSRMYVMENTGDFVKMHKLQSGDYFIVYKEESSGKYIARGKKVSRPSYAEDMEGPINQGRIQEGDIDHNGQIGPQHRTLVQSEIILESSVETDTAAEEPFDFEHDASVPSQFTLPDLDPEDIV</sequence>
<evidence type="ECO:0000256" key="2">
    <source>
        <dbReference type="ARBA" id="ARBA00023015"/>
    </source>
</evidence>
<dbReference type="SUPFAM" id="SSF101936">
    <property type="entry name" value="DNA-binding pseudobarrel domain"/>
    <property type="match status" value="1"/>
</dbReference>
<dbReference type="SMART" id="SM01019">
    <property type="entry name" value="B3"/>
    <property type="match status" value="1"/>
</dbReference>
<dbReference type="PANTHER" id="PTHR31140">
    <property type="entry name" value="B3 DOMAIN-CONTAINING TRANSCRIPTION FACTOR ABI3"/>
    <property type="match status" value="1"/>
</dbReference>
<dbReference type="CDD" id="cd10017">
    <property type="entry name" value="B3_DNA"/>
    <property type="match status" value="1"/>
</dbReference>
<evidence type="ECO:0000313" key="9">
    <source>
        <dbReference type="Proteomes" id="UP001415857"/>
    </source>
</evidence>
<evidence type="ECO:0000313" key="8">
    <source>
        <dbReference type="EMBL" id="KAK9275254.1"/>
    </source>
</evidence>
<dbReference type="InterPro" id="IPR003340">
    <property type="entry name" value="B3_DNA-bd"/>
</dbReference>
<keyword evidence="9" id="KW-1185">Reference proteome</keyword>
<dbReference type="InterPro" id="IPR015300">
    <property type="entry name" value="DNA-bd_pseudobarrel_sf"/>
</dbReference>
<feature type="domain" description="TF-B3" evidence="7">
    <location>
        <begin position="310"/>
        <end position="412"/>
    </location>
</feature>
<evidence type="ECO:0000256" key="6">
    <source>
        <dbReference type="SAM" id="MobiDB-lite"/>
    </source>
</evidence>
<dbReference type="EMBL" id="JBBPBK010000011">
    <property type="protein sequence ID" value="KAK9275254.1"/>
    <property type="molecule type" value="Genomic_DNA"/>
</dbReference>
<dbReference type="Proteomes" id="UP001415857">
    <property type="component" value="Unassembled WGS sequence"/>
</dbReference>
<evidence type="ECO:0000256" key="5">
    <source>
        <dbReference type="ARBA" id="ARBA00023242"/>
    </source>
</evidence>
<dbReference type="PROSITE" id="PS50863">
    <property type="entry name" value="B3"/>
    <property type="match status" value="1"/>
</dbReference>
<comment type="subcellular location">
    <subcellularLocation>
        <location evidence="1">Nucleus</location>
    </subcellularLocation>
</comment>